<evidence type="ECO:0000313" key="1">
    <source>
        <dbReference type="EMBL" id="VDL88318.1"/>
    </source>
</evidence>
<sequence>MEDTDWPFIDLTHEEKNACKSSQDVSLNMWGSCTPKTFMKTIRRTTCLKPLHVALLREVLSICEHAGLRVFAYAGTALGLYREGGKMLSHDYDSDLAILEYADDETGNLSKLAKFCLSGNVEVSGIEGLDDASVLLRKAVDIPKIAVSFRNALSSEKWLYMEKAVSCTIVAKKLPRIKPSQLCELINDPSNIHVDLFTLSPHPSSPVQHLRVNWHIGDGYNACAKLFSRDAFFPLKRMIYEDLPILAPANLEAYLTVEYGYLGRDAMYDRESQQYIKISKAVFQKFPLQMQKFLSGPTAEQAKCAPFI</sequence>
<protein>
    <submittedName>
        <fullName evidence="3">Nucleotidyl transferase AbiEii/AbiGii toxin family protein</fullName>
    </submittedName>
</protein>
<dbReference type="AlphaFoldDB" id="A0A183SCI5"/>
<dbReference type="PANTHER" id="PTHR43404:SF1">
    <property type="entry name" value="MNN4P"/>
    <property type="match status" value="1"/>
</dbReference>
<dbReference type="PANTHER" id="PTHR43404">
    <property type="entry name" value="LIPOPOLYSACCHARIDE CHOLINEPHOSPHOTRANSFERASE LICD"/>
    <property type="match status" value="1"/>
</dbReference>
<organism evidence="3">
    <name type="scientific">Schistocephalus solidus</name>
    <name type="common">Tapeworm</name>
    <dbReference type="NCBI Taxonomy" id="70667"/>
    <lineage>
        <taxon>Eukaryota</taxon>
        <taxon>Metazoa</taxon>
        <taxon>Spiralia</taxon>
        <taxon>Lophotrochozoa</taxon>
        <taxon>Platyhelminthes</taxon>
        <taxon>Cestoda</taxon>
        <taxon>Eucestoda</taxon>
        <taxon>Diphyllobothriidea</taxon>
        <taxon>Diphyllobothriidae</taxon>
        <taxon>Schistocephalus</taxon>
    </lineage>
</organism>
<dbReference type="WBParaSite" id="SSLN_0000200101-mRNA-1">
    <property type="protein sequence ID" value="SSLN_0000200101-mRNA-1"/>
    <property type="gene ID" value="SSLN_0000200101"/>
</dbReference>
<reference evidence="3" key="1">
    <citation type="submission" date="2016-06" db="UniProtKB">
        <authorList>
            <consortium name="WormBaseParasite"/>
        </authorList>
    </citation>
    <scope>IDENTIFICATION</scope>
</reference>
<evidence type="ECO:0000313" key="3">
    <source>
        <dbReference type="WBParaSite" id="SSLN_0000200101-mRNA-1"/>
    </source>
</evidence>
<gene>
    <name evidence="1" type="ORF">SSLN_LOCUS1933</name>
</gene>
<dbReference type="Proteomes" id="UP000275846">
    <property type="component" value="Unassembled WGS sequence"/>
</dbReference>
<dbReference type="InterPro" id="IPR052942">
    <property type="entry name" value="LPS_cholinephosphotransferase"/>
</dbReference>
<accession>A0A183SCI5</accession>
<proteinExistence type="predicted"/>
<keyword evidence="2" id="KW-1185">Reference proteome</keyword>
<dbReference type="EMBL" id="UYSU01010251">
    <property type="protein sequence ID" value="VDL88318.1"/>
    <property type="molecule type" value="Genomic_DNA"/>
</dbReference>
<name>A0A183SCI5_SCHSO</name>
<reference evidence="1 2" key="2">
    <citation type="submission" date="2018-11" db="EMBL/GenBank/DDBJ databases">
        <authorList>
            <consortium name="Pathogen Informatics"/>
        </authorList>
    </citation>
    <scope>NUCLEOTIDE SEQUENCE [LARGE SCALE GENOMIC DNA]</scope>
    <source>
        <strain evidence="1 2">NST_G2</strain>
    </source>
</reference>
<dbReference type="OrthoDB" id="5964170at2759"/>
<evidence type="ECO:0000313" key="2">
    <source>
        <dbReference type="Proteomes" id="UP000275846"/>
    </source>
</evidence>